<dbReference type="Gene3D" id="3.40.50.300">
    <property type="entry name" value="P-loop containing nucleotide triphosphate hydrolases"/>
    <property type="match status" value="1"/>
</dbReference>
<dbReference type="SUPFAM" id="SSF52540">
    <property type="entry name" value="P-loop containing nucleoside triphosphate hydrolases"/>
    <property type="match status" value="1"/>
</dbReference>
<name>A0A9F2R6M4_PYTBI</name>
<gene>
    <name evidence="3" type="primary">XRCC2</name>
</gene>
<dbReference type="CDD" id="cd19490">
    <property type="entry name" value="XRCC2"/>
    <property type="match status" value="1"/>
</dbReference>
<proteinExistence type="predicted"/>
<dbReference type="InterPro" id="IPR020588">
    <property type="entry name" value="RecA_ATP-bd"/>
</dbReference>
<dbReference type="InterPro" id="IPR030547">
    <property type="entry name" value="XRCC2"/>
</dbReference>
<dbReference type="Proteomes" id="UP000695026">
    <property type="component" value="Unplaced"/>
</dbReference>
<dbReference type="GO" id="GO:0033063">
    <property type="term" value="C:Rad51B-Rad51C-Rad51D-XRCC2 complex"/>
    <property type="evidence" value="ECO:0007669"/>
    <property type="project" value="InterPro"/>
</dbReference>
<dbReference type="KEGG" id="pbi:103062407"/>
<dbReference type="GO" id="GO:0005813">
    <property type="term" value="C:centrosome"/>
    <property type="evidence" value="ECO:0007669"/>
    <property type="project" value="TreeGrafter"/>
</dbReference>
<dbReference type="PANTHER" id="PTHR46644:SF2">
    <property type="entry name" value="DNA REPAIR PROTEIN XRCC2"/>
    <property type="match status" value="1"/>
</dbReference>
<dbReference type="AlphaFoldDB" id="A0A9F2R6M4"/>
<dbReference type="PANTHER" id="PTHR46644">
    <property type="entry name" value="DNA REPAIR PROTEIN XRCC2"/>
    <property type="match status" value="1"/>
</dbReference>
<evidence type="ECO:0000313" key="2">
    <source>
        <dbReference type="Proteomes" id="UP000695026"/>
    </source>
</evidence>
<dbReference type="OrthoDB" id="420422at2759"/>
<sequence>MTDGLAKSESGAQLIARLEGRSSLKTLEPCLFAEEGYPIYGDVVEFHGPEGTGKTEMLYHLIARCILPKSVGGLEVGVLFIDTDFHFDMLRLVTILEYRLLSQGTEATIKLYLERFFLINCHSSSQLLLTLYSLENMFYSHPSLSLLIIDSMSAFYWIDRASGGESLSLQEANLKRCVQFLKKLVKEHRLVLFATTQSLMQKSLSFVESSEKSDRDADPDYRPFLCKSWQQLITHRIFFSKQSHPDGTKAFSVTACHIQNNHIVKRPFSITEHGIQF</sequence>
<feature type="domain" description="RecA family profile 1" evidence="1">
    <location>
        <begin position="16"/>
        <end position="198"/>
    </location>
</feature>
<dbReference type="OMA" id="THRIFFS"/>
<protein>
    <submittedName>
        <fullName evidence="3">DNA repair protein XRCC2</fullName>
    </submittedName>
</protein>
<dbReference type="GO" id="GO:0000400">
    <property type="term" value="F:four-way junction DNA binding"/>
    <property type="evidence" value="ECO:0007669"/>
    <property type="project" value="TreeGrafter"/>
</dbReference>
<dbReference type="GO" id="GO:0140664">
    <property type="term" value="F:ATP-dependent DNA damage sensor activity"/>
    <property type="evidence" value="ECO:0007669"/>
    <property type="project" value="InterPro"/>
</dbReference>
<dbReference type="RefSeq" id="XP_007438169.1">
    <property type="nucleotide sequence ID" value="XM_007438107.3"/>
</dbReference>
<dbReference type="CTD" id="7516"/>
<evidence type="ECO:0000313" key="3">
    <source>
        <dbReference type="RefSeq" id="XP_007438169.1"/>
    </source>
</evidence>
<dbReference type="Pfam" id="PF08423">
    <property type="entry name" value="Rad51"/>
    <property type="match status" value="1"/>
</dbReference>
<dbReference type="GO" id="GO:0042148">
    <property type="term" value="P:DNA strand invasion"/>
    <property type="evidence" value="ECO:0007669"/>
    <property type="project" value="TreeGrafter"/>
</dbReference>
<keyword evidence="2" id="KW-1185">Reference proteome</keyword>
<dbReference type="GeneID" id="103062407"/>
<dbReference type="GO" id="GO:0005524">
    <property type="term" value="F:ATP binding"/>
    <property type="evidence" value="ECO:0007669"/>
    <property type="project" value="InterPro"/>
</dbReference>
<reference evidence="3" key="1">
    <citation type="submission" date="2025-08" db="UniProtKB">
        <authorList>
            <consortium name="RefSeq"/>
        </authorList>
    </citation>
    <scope>IDENTIFICATION</scope>
    <source>
        <tissue evidence="3">Liver</tissue>
    </source>
</reference>
<dbReference type="GO" id="GO:0005657">
    <property type="term" value="C:replication fork"/>
    <property type="evidence" value="ECO:0007669"/>
    <property type="project" value="InterPro"/>
</dbReference>
<dbReference type="InterPro" id="IPR013632">
    <property type="entry name" value="Rad51_C"/>
</dbReference>
<organism evidence="2 3">
    <name type="scientific">Python bivittatus</name>
    <name type="common">Burmese python</name>
    <name type="synonym">Python molurus bivittatus</name>
    <dbReference type="NCBI Taxonomy" id="176946"/>
    <lineage>
        <taxon>Eukaryota</taxon>
        <taxon>Metazoa</taxon>
        <taxon>Chordata</taxon>
        <taxon>Craniata</taxon>
        <taxon>Vertebrata</taxon>
        <taxon>Euteleostomi</taxon>
        <taxon>Lepidosauria</taxon>
        <taxon>Squamata</taxon>
        <taxon>Bifurcata</taxon>
        <taxon>Unidentata</taxon>
        <taxon>Episquamata</taxon>
        <taxon>Toxicofera</taxon>
        <taxon>Serpentes</taxon>
        <taxon>Henophidia</taxon>
        <taxon>Pythonidae</taxon>
        <taxon>Python</taxon>
    </lineage>
</organism>
<evidence type="ECO:0000259" key="1">
    <source>
        <dbReference type="PROSITE" id="PS50162"/>
    </source>
</evidence>
<dbReference type="PROSITE" id="PS50162">
    <property type="entry name" value="RECA_2"/>
    <property type="match status" value="1"/>
</dbReference>
<accession>A0A9F2R6M4</accession>
<dbReference type="InterPro" id="IPR027417">
    <property type="entry name" value="P-loop_NTPase"/>
</dbReference>
<dbReference type="GO" id="GO:0000724">
    <property type="term" value="P:double-strand break repair via homologous recombination"/>
    <property type="evidence" value="ECO:0007669"/>
    <property type="project" value="InterPro"/>
</dbReference>